<evidence type="ECO:0000259" key="1">
    <source>
        <dbReference type="Pfam" id="PF19263"/>
    </source>
</evidence>
<sequence length="834" mass="93584">MSEFNNVLADKTAAITSVKDCHTSSSQVNNQSSSAEKCTTSPSLDINLSIKSSMPCSDWRGSCTIFSDLKSTIPTDERKNVTLDEISVLLRPSKPSVIEDKTKGIFVLPCLLKEEEFIGSTLEAAKKAGRSTIGKMRSKKHVTKASMLFFDIDGIPKNTFETLLQNLKDGRVTFLAYTTFSHGHPDKPDMRVRLIIPIEGQVANEDYVLAWQGFNQGCLNGKADSSGAKLCQLQGIWSCHPSRIDQAQFWYNEAKIVSTNALIELGKQAQIKQPAHGTCGENSNSNQLYPPSDANKIADMCMQIGAFRDNKGVGQSEPLWYDCLGIIVHCIDGETISQDWSSGHIGYDVNETARKVAHRKETPPTTCAQFKKTNPAGCEGCPRLCKSPITLGQGKKADSENFSREAKLIKPKETKTNESPDILQKLQKRFVLVKISGKIWFLDLHDLKNNPQHGAVNKLSLSNRTDGGLLLKRMVIAESPQSNAAKSVQEFFESPETICYRDVDFNPTRTSENILNLWVGPTIEPKPCEWRLINDYLLEVICDGDEKSHRYLIRFIAHALQKPEEKPGILIVLLGGQGTGKGTLGRILRKIWSATYLQVHNIDAVTGNFNASLECAFIVFMDEALFAGDRRATDQLKSLVTEPVIYINEKHQPARQTSSFHRFFAATNADHFKNTERDDRRDFVLRVSEARKHDHEYWRALNNEIENGGIEGVVYDLLAMDLSEFNVREKPNTRELLNQKLKSLNSTGRWWFNFLENGGNSDDGRWPDFIATITAINGVVEVSGGKIYKKPISNEFIETMKKLCPSAKQKQKQDNFQRHRGLELPPLNQARFEY</sequence>
<proteinExistence type="predicted"/>
<organism evidence="2 3">
    <name type="scientific">Nitrosomonas aestuarii</name>
    <dbReference type="NCBI Taxonomy" id="52441"/>
    <lineage>
        <taxon>Bacteria</taxon>
        <taxon>Pseudomonadati</taxon>
        <taxon>Pseudomonadota</taxon>
        <taxon>Betaproteobacteria</taxon>
        <taxon>Nitrosomonadales</taxon>
        <taxon>Nitrosomonadaceae</taxon>
        <taxon>Nitrosomonas</taxon>
    </lineage>
</organism>
<keyword evidence="3" id="KW-1185">Reference proteome</keyword>
<dbReference type="EMBL" id="FOSP01000054">
    <property type="protein sequence ID" value="SFL29019.1"/>
    <property type="molecule type" value="Genomic_DNA"/>
</dbReference>
<feature type="domain" description="NrS-1 polymerase-like helicase" evidence="1">
    <location>
        <begin position="573"/>
        <end position="681"/>
    </location>
</feature>
<dbReference type="InterPro" id="IPR045455">
    <property type="entry name" value="NrS-1_pol-like_helicase"/>
</dbReference>
<evidence type="ECO:0000313" key="2">
    <source>
        <dbReference type="EMBL" id="SFL29019.1"/>
    </source>
</evidence>
<protein>
    <recommendedName>
        <fullName evidence="1">NrS-1 polymerase-like helicase domain-containing protein</fullName>
    </recommendedName>
</protein>
<dbReference type="InterPro" id="IPR027417">
    <property type="entry name" value="P-loop_NTPase"/>
</dbReference>
<name>A0A1I4GGM4_9PROT</name>
<gene>
    <name evidence="2" type="ORF">SAMN05216302_105411</name>
</gene>
<evidence type="ECO:0000313" key="3">
    <source>
        <dbReference type="Proteomes" id="UP000199533"/>
    </source>
</evidence>
<dbReference type="SUPFAM" id="SSF52540">
    <property type="entry name" value="P-loop containing nucleoside triphosphate hydrolases"/>
    <property type="match status" value="1"/>
</dbReference>
<dbReference type="Gene3D" id="3.40.50.300">
    <property type="entry name" value="P-loop containing nucleotide triphosphate hydrolases"/>
    <property type="match status" value="1"/>
</dbReference>
<reference evidence="3" key="1">
    <citation type="submission" date="2016-10" db="EMBL/GenBank/DDBJ databases">
        <authorList>
            <person name="Varghese N."/>
            <person name="Submissions S."/>
        </authorList>
    </citation>
    <scope>NUCLEOTIDE SEQUENCE [LARGE SCALE GENOMIC DNA]</scope>
    <source>
        <strain evidence="3">Nm69</strain>
    </source>
</reference>
<dbReference type="AlphaFoldDB" id="A0A1I4GGM4"/>
<dbReference type="Pfam" id="PF19263">
    <property type="entry name" value="DUF5906"/>
    <property type="match status" value="1"/>
</dbReference>
<accession>A0A1I4GGM4</accession>
<dbReference type="Proteomes" id="UP000199533">
    <property type="component" value="Unassembled WGS sequence"/>
</dbReference>